<proteinExistence type="predicted"/>
<dbReference type="EMBL" id="WBMT01000002">
    <property type="protein sequence ID" value="KAB2351515.1"/>
    <property type="molecule type" value="Genomic_DNA"/>
</dbReference>
<gene>
    <name evidence="5" type="ORF">F8566_04585</name>
</gene>
<dbReference type="InterPro" id="IPR019887">
    <property type="entry name" value="Tscrpt_reg_AsnC/Lrp_C"/>
</dbReference>
<dbReference type="PROSITE" id="PS50956">
    <property type="entry name" value="HTH_ASNC_2"/>
    <property type="match status" value="1"/>
</dbReference>
<dbReference type="PANTHER" id="PTHR30154:SF53">
    <property type="entry name" value="HTH-TYPE TRANSCRIPTIONAL REGULATOR LRPC"/>
    <property type="match status" value="1"/>
</dbReference>
<dbReference type="Pfam" id="PF13412">
    <property type="entry name" value="HTH_24"/>
    <property type="match status" value="1"/>
</dbReference>
<dbReference type="SUPFAM" id="SSF54909">
    <property type="entry name" value="Dimeric alpha+beta barrel"/>
    <property type="match status" value="1"/>
</dbReference>
<dbReference type="Pfam" id="PF01037">
    <property type="entry name" value="AsnC_trans_reg"/>
    <property type="match status" value="1"/>
</dbReference>
<name>A0A6H9Z159_9ACTN</name>
<dbReference type="InterPro" id="IPR000485">
    <property type="entry name" value="AsnC-type_HTH_dom"/>
</dbReference>
<keyword evidence="1" id="KW-0805">Transcription regulation</keyword>
<dbReference type="InterPro" id="IPR019888">
    <property type="entry name" value="Tscrpt_reg_AsnC-like"/>
</dbReference>
<evidence type="ECO:0000313" key="6">
    <source>
        <dbReference type="Proteomes" id="UP000468735"/>
    </source>
</evidence>
<keyword evidence="3" id="KW-0804">Transcription</keyword>
<evidence type="ECO:0000313" key="5">
    <source>
        <dbReference type="EMBL" id="KAB2351515.1"/>
    </source>
</evidence>
<keyword evidence="6" id="KW-1185">Reference proteome</keyword>
<dbReference type="GO" id="GO:0043565">
    <property type="term" value="F:sequence-specific DNA binding"/>
    <property type="evidence" value="ECO:0007669"/>
    <property type="project" value="InterPro"/>
</dbReference>
<dbReference type="InterPro" id="IPR011008">
    <property type="entry name" value="Dimeric_a/b-barrel"/>
</dbReference>
<evidence type="ECO:0000256" key="3">
    <source>
        <dbReference type="ARBA" id="ARBA00023163"/>
    </source>
</evidence>
<protein>
    <submittedName>
        <fullName evidence="5">Lrp/AsnC family transcriptional regulator</fullName>
    </submittedName>
</protein>
<feature type="domain" description="HTH asnC-type" evidence="4">
    <location>
        <begin position="8"/>
        <end position="69"/>
    </location>
</feature>
<dbReference type="GO" id="GO:0005829">
    <property type="term" value="C:cytosol"/>
    <property type="evidence" value="ECO:0007669"/>
    <property type="project" value="TreeGrafter"/>
</dbReference>
<dbReference type="AlphaFoldDB" id="A0A6H9Z159"/>
<evidence type="ECO:0000256" key="2">
    <source>
        <dbReference type="ARBA" id="ARBA00023125"/>
    </source>
</evidence>
<evidence type="ECO:0000259" key="4">
    <source>
        <dbReference type="PROSITE" id="PS50956"/>
    </source>
</evidence>
<dbReference type="PRINTS" id="PR00033">
    <property type="entry name" value="HTHASNC"/>
</dbReference>
<dbReference type="InterPro" id="IPR036390">
    <property type="entry name" value="WH_DNA-bd_sf"/>
</dbReference>
<reference evidence="5 6" key="1">
    <citation type="submission" date="2019-09" db="EMBL/GenBank/DDBJ databases">
        <title>Actinomadura physcomitrii sp. nov., a novel actinomycete isolated from moss [Physcomitrium sphaericum (Ludw) Fuernr].</title>
        <authorList>
            <person name="Zhuang X."/>
            <person name="Liu C."/>
        </authorList>
    </citation>
    <scope>NUCLEOTIDE SEQUENCE [LARGE SCALE GENOMIC DNA]</scope>
    <source>
        <strain evidence="5 6">HMC1</strain>
    </source>
</reference>
<dbReference type="RefSeq" id="WP_151558332.1">
    <property type="nucleotide sequence ID" value="NZ_WBMT01000002.1"/>
</dbReference>
<dbReference type="PANTHER" id="PTHR30154">
    <property type="entry name" value="LEUCINE-RESPONSIVE REGULATORY PROTEIN"/>
    <property type="match status" value="1"/>
</dbReference>
<dbReference type="Proteomes" id="UP000468735">
    <property type="component" value="Unassembled WGS sequence"/>
</dbReference>
<dbReference type="GO" id="GO:0043200">
    <property type="term" value="P:response to amino acid"/>
    <property type="evidence" value="ECO:0007669"/>
    <property type="project" value="TreeGrafter"/>
</dbReference>
<dbReference type="OrthoDB" id="9809462at2"/>
<keyword evidence="2" id="KW-0238">DNA-binding</keyword>
<dbReference type="Gene3D" id="3.30.70.920">
    <property type="match status" value="1"/>
</dbReference>
<dbReference type="Gene3D" id="1.10.10.10">
    <property type="entry name" value="Winged helix-like DNA-binding domain superfamily/Winged helix DNA-binding domain"/>
    <property type="match status" value="1"/>
</dbReference>
<sequence>MSTFDSSLDTTDLRIVRELTADARISLAELGRRVSLSRPAVAERVRRLEDAGVIIGYTTRLDLNRLGLSLQARVSLRPRHRSVKGAAWLQERLLSIGHVLSCVHVTGQNCYELAIAVRDAGQLEEVIEQLSALGETTTSVVLSEPLHPGDVDVTAWSNHADGR</sequence>
<dbReference type="SMART" id="SM00344">
    <property type="entry name" value="HTH_ASNC"/>
    <property type="match status" value="1"/>
</dbReference>
<accession>A0A6H9Z159</accession>
<dbReference type="CDD" id="cd00090">
    <property type="entry name" value="HTH_ARSR"/>
    <property type="match status" value="1"/>
</dbReference>
<evidence type="ECO:0000256" key="1">
    <source>
        <dbReference type="ARBA" id="ARBA00023015"/>
    </source>
</evidence>
<organism evidence="5 6">
    <name type="scientific">Actinomadura rudentiformis</name>
    <dbReference type="NCBI Taxonomy" id="359158"/>
    <lineage>
        <taxon>Bacteria</taxon>
        <taxon>Bacillati</taxon>
        <taxon>Actinomycetota</taxon>
        <taxon>Actinomycetes</taxon>
        <taxon>Streptosporangiales</taxon>
        <taxon>Thermomonosporaceae</taxon>
        <taxon>Actinomadura</taxon>
    </lineage>
</organism>
<comment type="caution">
    <text evidence="5">The sequence shown here is derived from an EMBL/GenBank/DDBJ whole genome shotgun (WGS) entry which is preliminary data.</text>
</comment>
<dbReference type="InterPro" id="IPR036388">
    <property type="entry name" value="WH-like_DNA-bd_sf"/>
</dbReference>
<dbReference type="InterPro" id="IPR011991">
    <property type="entry name" value="ArsR-like_HTH"/>
</dbReference>
<dbReference type="SUPFAM" id="SSF46785">
    <property type="entry name" value="Winged helix' DNA-binding domain"/>
    <property type="match status" value="1"/>
</dbReference>
<dbReference type="FunFam" id="1.10.10.10:FF:000186">
    <property type="entry name" value="AsnC family transcriptional regulator"/>
    <property type="match status" value="1"/>
</dbReference>